<keyword evidence="1" id="KW-1133">Transmembrane helix</keyword>
<dbReference type="AlphaFoldDB" id="I7JCL9"/>
<accession>I7JCL9</accession>
<dbReference type="EMBL" id="LN871599">
    <property type="protein sequence ID" value="CCF75300.1"/>
    <property type="molecule type" value="Genomic_DNA"/>
</dbReference>
<keyword evidence="3" id="KW-1185">Reference proteome</keyword>
<organism evidence="2 3">
    <name type="scientific">Babesia microti (strain RI)</name>
    <dbReference type="NCBI Taxonomy" id="1133968"/>
    <lineage>
        <taxon>Eukaryota</taxon>
        <taxon>Sar</taxon>
        <taxon>Alveolata</taxon>
        <taxon>Apicomplexa</taxon>
        <taxon>Aconoidasida</taxon>
        <taxon>Piroplasmida</taxon>
        <taxon>Babesiidae</taxon>
        <taxon>Babesia</taxon>
    </lineage>
</organism>
<dbReference type="GeneID" id="24425745"/>
<dbReference type="KEGG" id="bmic:BmR1_04g05510"/>
<protein>
    <submittedName>
        <fullName evidence="2">Uncharacterized protein</fullName>
    </submittedName>
</protein>
<keyword evidence="1" id="KW-0812">Transmembrane</keyword>
<sequence length="178" mass="20700">MSFYGRTDLPTPNGYRYSYQVGPDGTDFGTFTTDIFVNLQNQYSQNNQKSQGFNLNFDSEEVLIVIDSVKTYAMKIMLYFYLGGVQTLSGFIFSLHGIGLLLDDIINISIIFWKKLNHMYMDELMLYLTNYLILVAIFLAYLWDCDRQGLFKYVPDYCKTNSHNLYARYTTVFAEVSK</sequence>
<gene>
    <name evidence="2" type="ORF">BmR1_04g05510</name>
</gene>
<dbReference type="RefSeq" id="XP_012649708.1">
    <property type="nucleotide sequence ID" value="XM_012794254.1"/>
</dbReference>
<evidence type="ECO:0000256" key="1">
    <source>
        <dbReference type="SAM" id="Phobius"/>
    </source>
</evidence>
<reference evidence="2 3" key="1">
    <citation type="journal article" date="2012" name="Nucleic Acids Res.">
        <title>Sequencing of the smallest Apicomplexan genome from the human pathogen Babesia microti.</title>
        <authorList>
            <person name="Cornillot E."/>
            <person name="Hadj-Kaddour K."/>
            <person name="Dassouli A."/>
            <person name="Noel B."/>
            <person name="Ranwez V."/>
            <person name="Vacherie B."/>
            <person name="Augagneur Y."/>
            <person name="Bres V."/>
            <person name="Duclos A."/>
            <person name="Randazzo S."/>
            <person name="Carcy B."/>
            <person name="Debierre-Grockiego F."/>
            <person name="Delbecq S."/>
            <person name="Moubri-Menage K."/>
            <person name="Shams-Eldin H."/>
            <person name="Usmani-Brown S."/>
            <person name="Bringaud F."/>
            <person name="Wincker P."/>
            <person name="Vivares C.P."/>
            <person name="Schwarz R.T."/>
            <person name="Schetters T.P."/>
            <person name="Krause P.J."/>
            <person name="Gorenflot A."/>
            <person name="Berry V."/>
            <person name="Barbe V."/>
            <person name="Ben Mamoun C."/>
        </authorList>
    </citation>
    <scope>NUCLEOTIDE SEQUENCE [LARGE SCALE GENOMIC DNA]</scope>
    <source>
        <strain evidence="2 3">RI</strain>
    </source>
</reference>
<reference evidence="2 3" key="2">
    <citation type="journal article" date="2013" name="PLoS ONE">
        <title>Whole genome mapping and re-organization of the nuclear and mitochondrial genomes of Babesia microti isolates.</title>
        <authorList>
            <person name="Cornillot E."/>
            <person name="Dassouli A."/>
            <person name="Garg A."/>
            <person name="Pachikara N."/>
            <person name="Randazzo S."/>
            <person name="Depoix D."/>
            <person name="Carcy B."/>
            <person name="Delbecq S."/>
            <person name="Frutos R."/>
            <person name="Silva J.C."/>
            <person name="Sutton R."/>
            <person name="Krause P.J."/>
            <person name="Mamoun C.B."/>
        </authorList>
    </citation>
    <scope>NUCLEOTIDE SEQUENCE [LARGE SCALE GENOMIC DNA]</scope>
    <source>
        <strain evidence="2 3">RI</strain>
    </source>
</reference>
<feature type="transmembrane region" description="Helical" evidence="1">
    <location>
        <begin position="124"/>
        <end position="143"/>
    </location>
</feature>
<proteinExistence type="predicted"/>
<name>I7JCL9_BABMR</name>
<dbReference type="VEuPathDB" id="PiroplasmaDB:BmR1_04g05510"/>
<evidence type="ECO:0000313" key="2">
    <source>
        <dbReference type="EMBL" id="CCF75300.1"/>
    </source>
</evidence>
<keyword evidence="1" id="KW-0472">Membrane</keyword>
<reference evidence="2 3" key="3">
    <citation type="journal article" date="2016" name="Sci. Rep.">
        <title>Genome-wide diversity and gene expression profiling of Babesia microti isolates identify polymorphic genes that mediate host-pathogen interactions.</title>
        <authorList>
            <person name="Silva J.C."/>
            <person name="Cornillot E."/>
            <person name="McCracken C."/>
            <person name="Usmani-Brown S."/>
            <person name="Dwivedi A."/>
            <person name="Ifeonu O.O."/>
            <person name="Crabtree J."/>
            <person name="Gotia H.T."/>
            <person name="Virji A.Z."/>
            <person name="Reynes C."/>
            <person name="Colinge J."/>
            <person name="Kumar V."/>
            <person name="Lawres L."/>
            <person name="Pazzi J.E."/>
            <person name="Pablo J.V."/>
            <person name="Hung C."/>
            <person name="Brancato J."/>
            <person name="Kumari P."/>
            <person name="Orvis J."/>
            <person name="Tretina K."/>
            <person name="Chibucos M."/>
            <person name="Ott S."/>
            <person name="Sadzewicz L."/>
            <person name="Sengamalay N."/>
            <person name="Shetty A.C."/>
            <person name="Su Q."/>
            <person name="Tallon L."/>
            <person name="Fraser C.M."/>
            <person name="Frutos R."/>
            <person name="Molina D.M."/>
            <person name="Krause P.J."/>
            <person name="Ben Mamoun C."/>
        </authorList>
    </citation>
    <scope>NUCLEOTIDE SEQUENCE [LARGE SCALE GENOMIC DNA]</scope>
    <source>
        <strain evidence="2 3">RI</strain>
    </source>
</reference>
<dbReference type="Proteomes" id="UP000002899">
    <property type="component" value="Chromosome IV"/>
</dbReference>
<evidence type="ECO:0000313" key="3">
    <source>
        <dbReference type="Proteomes" id="UP000002899"/>
    </source>
</evidence>
<feature type="transmembrane region" description="Helical" evidence="1">
    <location>
        <begin position="78"/>
        <end position="103"/>
    </location>
</feature>